<dbReference type="Proteomes" id="UP001501570">
    <property type="component" value="Unassembled WGS sequence"/>
</dbReference>
<sequence length="80" mass="8637">MTCPPWCTADHRSGREHVSAELHHAGFVIELIQYFDAPEPVVAINEAGEWTGRVAEFPLSLVGQLPAFVVTLAPDPQAAA</sequence>
<proteinExistence type="predicted"/>
<reference evidence="2" key="1">
    <citation type="journal article" date="2019" name="Int. J. Syst. Evol. Microbiol.">
        <title>The Global Catalogue of Microorganisms (GCM) 10K type strain sequencing project: providing services to taxonomists for standard genome sequencing and annotation.</title>
        <authorList>
            <consortium name="The Broad Institute Genomics Platform"/>
            <consortium name="The Broad Institute Genome Sequencing Center for Infectious Disease"/>
            <person name="Wu L."/>
            <person name="Ma J."/>
        </authorList>
    </citation>
    <scope>NUCLEOTIDE SEQUENCE [LARGE SCALE GENOMIC DNA]</scope>
    <source>
        <strain evidence="2">JCM 18304</strain>
    </source>
</reference>
<dbReference type="EMBL" id="BAABJQ010000004">
    <property type="protein sequence ID" value="GAA5181245.1"/>
    <property type="molecule type" value="Genomic_DNA"/>
</dbReference>
<gene>
    <name evidence="1" type="ORF">GCM10023322_15430</name>
</gene>
<dbReference type="RefSeq" id="WP_345627438.1">
    <property type="nucleotide sequence ID" value="NZ_BAABJQ010000004.1"/>
</dbReference>
<evidence type="ECO:0000313" key="1">
    <source>
        <dbReference type="EMBL" id="GAA5181245.1"/>
    </source>
</evidence>
<evidence type="ECO:0000313" key="2">
    <source>
        <dbReference type="Proteomes" id="UP001501570"/>
    </source>
</evidence>
<protein>
    <submittedName>
        <fullName evidence="1">Uncharacterized protein</fullName>
    </submittedName>
</protein>
<name>A0ABP9RME5_9ACTN</name>
<keyword evidence="2" id="KW-1185">Reference proteome</keyword>
<comment type="caution">
    <text evidence="1">The sequence shown here is derived from an EMBL/GenBank/DDBJ whole genome shotgun (WGS) entry which is preliminary data.</text>
</comment>
<accession>A0ABP9RME5</accession>
<organism evidence="1 2">
    <name type="scientific">Rugosimonospora acidiphila</name>
    <dbReference type="NCBI Taxonomy" id="556531"/>
    <lineage>
        <taxon>Bacteria</taxon>
        <taxon>Bacillati</taxon>
        <taxon>Actinomycetota</taxon>
        <taxon>Actinomycetes</taxon>
        <taxon>Micromonosporales</taxon>
        <taxon>Micromonosporaceae</taxon>
        <taxon>Rugosimonospora</taxon>
    </lineage>
</organism>